<accession>A0A6I4P0D8</accession>
<organism evidence="1 2">
    <name type="scientific">Agromyces seonyuensis</name>
    <dbReference type="NCBI Taxonomy" id="2662446"/>
    <lineage>
        <taxon>Bacteria</taxon>
        <taxon>Bacillati</taxon>
        <taxon>Actinomycetota</taxon>
        <taxon>Actinomycetes</taxon>
        <taxon>Micrococcales</taxon>
        <taxon>Microbacteriaceae</taxon>
        <taxon>Agromyces</taxon>
    </lineage>
</organism>
<name>A0A6I4P0D8_9MICO</name>
<dbReference type="EMBL" id="WSTA01000093">
    <property type="protein sequence ID" value="MWC00007.1"/>
    <property type="molecule type" value="Genomic_DNA"/>
</dbReference>
<reference evidence="1 2" key="1">
    <citation type="submission" date="2019-12" db="EMBL/GenBank/DDBJ databases">
        <authorList>
            <person name="Kim Y.S."/>
        </authorList>
    </citation>
    <scope>NUCLEOTIDE SEQUENCE [LARGE SCALE GENOMIC DNA]</scope>
    <source>
        <strain evidence="1 2">MMS17-SY077</strain>
    </source>
</reference>
<proteinExistence type="predicted"/>
<protein>
    <submittedName>
        <fullName evidence="1">Uncharacterized protein</fullName>
    </submittedName>
</protein>
<gene>
    <name evidence="1" type="ORF">GB864_15775</name>
</gene>
<evidence type="ECO:0000313" key="1">
    <source>
        <dbReference type="EMBL" id="MWC00007.1"/>
    </source>
</evidence>
<dbReference type="RefSeq" id="WP_160426660.1">
    <property type="nucleotide sequence ID" value="NZ_WSTA01000093.1"/>
</dbReference>
<dbReference type="AlphaFoldDB" id="A0A6I4P0D8"/>
<sequence length="210" mass="21416">MSVDPVSSAAIADALRSAGARCEVVGPSGLAEALAQRWEHVLVEVDRSPGPDRFRAVAGLGARLARAGRAGAIAITAGAVGAAVRLRLAEAGFAGVVEADRLAARPGVLDAAEIALEDAGHLRSRLGLAAEGALEPFLQVCRSMPAAVWNDPTGASAAAPGRASVLCRLAENIAGFPGTRAAFPHFGPRAAPPSWDRVRAFVRAGFGLDD</sequence>
<keyword evidence="2" id="KW-1185">Reference proteome</keyword>
<comment type="caution">
    <text evidence="1">The sequence shown here is derived from an EMBL/GenBank/DDBJ whole genome shotgun (WGS) entry which is preliminary data.</text>
</comment>
<evidence type="ECO:0000313" key="2">
    <source>
        <dbReference type="Proteomes" id="UP000438182"/>
    </source>
</evidence>
<dbReference type="Proteomes" id="UP000438182">
    <property type="component" value="Unassembled WGS sequence"/>
</dbReference>